<feature type="region of interest" description="Disordered" evidence="1">
    <location>
        <begin position="66"/>
        <end position="95"/>
    </location>
</feature>
<protein>
    <submittedName>
        <fullName evidence="2">Uncharacterized protein</fullName>
    </submittedName>
</protein>
<name>Q0B7T6_BURCM</name>
<dbReference type="KEGG" id="bam:Bamb_4234"/>
<dbReference type="Proteomes" id="UP000000662">
    <property type="component" value="Chromosome 2"/>
</dbReference>
<proteinExistence type="predicted"/>
<dbReference type="EMBL" id="CP000441">
    <property type="protein sequence ID" value="ABI89787.1"/>
    <property type="molecule type" value="Genomic_DNA"/>
</dbReference>
<dbReference type="AlphaFoldDB" id="Q0B7T6"/>
<evidence type="ECO:0000313" key="2">
    <source>
        <dbReference type="EMBL" id="ABI89787.1"/>
    </source>
</evidence>
<keyword evidence="3" id="KW-1185">Reference proteome</keyword>
<sequence length="95" mass="10305">MWPWHTRAERPACACRDALGASVEQRLEVVQQPGEHPRTGVEGQHRVVVRTGLHDLREIRQQKAEVHGLAPGGDGMRAGRVVGAGPVRSLNDVSG</sequence>
<reference evidence="2" key="1">
    <citation type="submission" date="2006-08" db="EMBL/GenBank/DDBJ databases">
        <title>Complete sequence of Chromosome 2 of Burkholderia cepacia AMMD.</title>
        <authorList>
            <consortium name="US DOE Joint Genome Institute"/>
            <person name="Copeland A."/>
            <person name="Lucas S."/>
            <person name="Lapidus A."/>
            <person name="Barry K."/>
            <person name="Detter J.C."/>
            <person name="Glavina del Rio T."/>
            <person name="Hammon N."/>
            <person name="Israni S."/>
            <person name="Pitluck S."/>
            <person name="Bruce D."/>
            <person name="Chain P."/>
            <person name="Malfatti S."/>
            <person name="Shin M."/>
            <person name="Vergez L."/>
            <person name="Schmutz J."/>
            <person name="Larimer F."/>
            <person name="Land M."/>
            <person name="Hauser L."/>
            <person name="Kyrpides N."/>
            <person name="Kim E."/>
            <person name="Parke J."/>
            <person name="Coenye T."/>
            <person name="Konstantinidis K."/>
            <person name="Ramette A."/>
            <person name="Tiedje J."/>
            <person name="Richardson P."/>
        </authorList>
    </citation>
    <scope>NUCLEOTIDE SEQUENCE</scope>
    <source>
        <strain evidence="2">AMMD</strain>
    </source>
</reference>
<evidence type="ECO:0000256" key="1">
    <source>
        <dbReference type="SAM" id="MobiDB-lite"/>
    </source>
</evidence>
<accession>Q0B7T6</accession>
<gene>
    <name evidence="2" type="ordered locus">Bamb_4234</name>
</gene>
<organism evidence="2 3">
    <name type="scientific">Burkholderia ambifaria (strain ATCC BAA-244 / DSM 16087 / CCUG 44356 / LMG 19182 / AMMD)</name>
    <name type="common">Burkholderia cepacia (strain AMMD)</name>
    <dbReference type="NCBI Taxonomy" id="339670"/>
    <lineage>
        <taxon>Bacteria</taxon>
        <taxon>Pseudomonadati</taxon>
        <taxon>Pseudomonadota</taxon>
        <taxon>Betaproteobacteria</taxon>
        <taxon>Burkholderiales</taxon>
        <taxon>Burkholderiaceae</taxon>
        <taxon>Burkholderia</taxon>
        <taxon>Burkholderia cepacia complex</taxon>
    </lineage>
</organism>
<evidence type="ECO:0000313" key="3">
    <source>
        <dbReference type="Proteomes" id="UP000000662"/>
    </source>
</evidence>